<evidence type="ECO:0000313" key="3">
    <source>
        <dbReference type="Proteomes" id="UP000237631"/>
    </source>
</evidence>
<dbReference type="EMBL" id="PNEN01001787">
    <property type="protein sequence ID" value="PPJ50350.1"/>
    <property type="molecule type" value="Genomic_DNA"/>
</dbReference>
<sequence length="237" mass="26490">MGRSRKTDNSLTDSNGTPMTLPASVLDPPTTFTDGLPLPRMIVFDLDYTLWPFWIDTHITPPLKPSKTSSASASGLIIRDAYGETCSFYPDVSTILHSIKNLNITLGCASRTSAPKLANQLLSLLRVPTTPSPTSSPDSDSVTALSLFDNLEIYPGSKKTHFRKLHAATKIPYEEILFFDDESRNKEVEELGVTMQLVRDGVSRREVDRGVELWRKRNGRMKKEDGEEGEEQESEER</sequence>
<feature type="compositionally biased region" description="Basic and acidic residues" evidence="1">
    <location>
        <begin position="215"/>
        <end position="225"/>
    </location>
</feature>
<dbReference type="NCBIfam" id="TIGR01681">
    <property type="entry name" value="HAD-SF-IIIC"/>
    <property type="match status" value="1"/>
</dbReference>
<dbReference type="STRING" id="357750.A0A2S6BSB3"/>
<dbReference type="CDD" id="cd07501">
    <property type="entry name" value="HAD_MDP-1_like"/>
    <property type="match status" value="1"/>
</dbReference>
<organism evidence="2 3">
    <name type="scientific">Cercospora berteroae</name>
    <dbReference type="NCBI Taxonomy" id="357750"/>
    <lineage>
        <taxon>Eukaryota</taxon>
        <taxon>Fungi</taxon>
        <taxon>Dikarya</taxon>
        <taxon>Ascomycota</taxon>
        <taxon>Pezizomycotina</taxon>
        <taxon>Dothideomycetes</taxon>
        <taxon>Dothideomycetidae</taxon>
        <taxon>Mycosphaerellales</taxon>
        <taxon>Mycosphaerellaceae</taxon>
        <taxon>Cercospora</taxon>
    </lineage>
</organism>
<dbReference type="SFLD" id="SFLDG01131">
    <property type="entry name" value="C1.5.2:_MDP_Like"/>
    <property type="match status" value="1"/>
</dbReference>
<dbReference type="InterPro" id="IPR023214">
    <property type="entry name" value="HAD_sf"/>
</dbReference>
<dbReference type="SFLD" id="SFLDG01129">
    <property type="entry name" value="C1.5:_HAD__Beta-PGM__Phosphata"/>
    <property type="match status" value="1"/>
</dbReference>
<dbReference type="InterPro" id="IPR010036">
    <property type="entry name" value="MDP_1_eu_arc"/>
</dbReference>
<comment type="caution">
    <text evidence="2">The sequence shown here is derived from an EMBL/GenBank/DDBJ whole genome shotgun (WGS) entry which is preliminary data.</text>
</comment>
<protein>
    <recommendedName>
        <fullName evidence="4">Magnesium-dependent phosphatase-1</fullName>
    </recommendedName>
</protein>
<dbReference type="SFLD" id="SFLDS00003">
    <property type="entry name" value="Haloacid_Dehalogenase"/>
    <property type="match status" value="1"/>
</dbReference>
<dbReference type="GO" id="GO:0003993">
    <property type="term" value="F:acid phosphatase activity"/>
    <property type="evidence" value="ECO:0007669"/>
    <property type="project" value="TreeGrafter"/>
</dbReference>
<dbReference type="InterPro" id="IPR036412">
    <property type="entry name" value="HAD-like_sf"/>
</dbReference>
<feature type="region of interest" description="Disordered" evidence="1">
    <location>
        <begin position="1"/>
        <end position="26"/>
    </location>
</feature>
<evidence type="ECO:0000256" key="1">
    <source>
        <dbReference type="SAM" id="MobiDB-lite"/>
    </source>
</evidence>
<dbReference type="OrthoDB" id="2865258at2759"/>
<reference evidence="3" key="1">
    <citation type="journal article" date="2017" name="bioRxiv">
        <title>Conservation of a gene cluster reveals novel cercosporin biosynthetic mechanisms and extends production to the genus Colletotrichum.</title>
        <authorList>
            <person name="de Jonge R."/>
            <person name="Ebert M.K."/>
            <person name="Huitt-Roehl C.R."/>
            <person name="Pal P."/>
            <person name="Suttle J.C."/>
            <person name="Spanner R.E."/>
            <person name="Neubauer J.D."/>
            <person name="Jurick W.M.II."/>
            <person name="Stott K.A."/>
            <person name="Secor G.A."/>
            <person name="Thomma B.P.H.J."/>
            <person name="Van de Peer Y."/>
            <person name="Townsend C.A."/>
            <person name="Bolton M.D."/>
        </authorList>
    </citation>
    <scope>NUCLEOTIDE SEQUENCE [LARGE SCALE GENOMIC DNA]</scope>
    <source>
        <strain evidence="3">CBS538.71</strain>
    </source>
</reference>
<feature type="region of interest" description="Disordered" evidence="1">
    <location>
        <begin position="215"/>
        <end position="237"/>
    </location>
</feature>
<feature type="compositionally biased region" description="Acidic residues" evidence="1">
    <location>
        <begin position="226"/>
        <end position="237"/>
    </location>
</feature>
<dbReference type="PANTHER" id="PTHR17901">
    <property type="entry name" value="MAGNESIUM-DEPENDENT PHOSPHATASE 1 MDP1"/>
    <property type="match status" value="1"/>
</dbReference>
<dbReference type="Gene3D" id="3.40.50.1000">
    <property type="entry name" value="HAD superfamily/HAD-like"/>
    <property type="match status" value="1"/>
</dbReference>
<evidence type="ECO:0008006" key="4">
    <source>
        <dbReference type="Google" id="ProtNLM"/>
    </source>
</evidence>
<dbReference type="SUPFAM" id="SSF56784">
    <property type="entry name" value="HAD-like"/>
    <property type="match status" value="1"/>
</dbReference>
<dbReference type="Proteomes" id="UP000237631">
    <property type="component" value="Unassembled WGS sequence"/>
</dbReference>
<dbReference type="InterPro" id="IPR010033">
    <property type="entry name" value="HAD_SF_ppase_IIIC"/>
</dbReference>
<dbReference type="NCBIfam" id="TIGR01685">
    <property type="entry name" value="MDP-1"/>
    <property type="match status" value="1"/>
</dbReference>
<evidence type="ECO:0000313" key="2">
    <source>
        <dbReference type="EMBL" id="PPJ50350.1"/>
    </source>
</evidence>
<name>A0A2S6BSB3_9PEZI</name>
<dbReference type="InterPro" id="IPR035679">
    <property type="entry name" value="MDP-1_euk"/>
</dbReference>
<gene>
    <name evidence="2" type="ORF">CBER1_05903</name>
</gene>
<dbReference type="FunFam" id="3.40.50.1000:FF:000155">
    <property type="entry name" value="Putative magnesium dependent phosphatase"/>
    <property type="match status" value="1"/>
</dbReference>
<proteinExistence type="predicted"/>
<feature type="compositionally biased region" description="Polar residues" evidence="1">
    <location>
        <begin position="9"/>
        <end position="18"/>
    </location>
</feature>
<dbReference type="AlphaFoldDB" id="A0A2S6BSB3"/>
<dbReference type="Pfam" id="PF12689">
    <property type="entry name" value="Acid_PPase"/>
    <property type="match status" value="1"/>
</dbReference>
<keyword evidence="3" id="KW-1185">Reference proteome</keyword>
<dbReference type="PANTHER" id="PTHR17901:SF14">
    <property type="entry name" value="MAGNESIUM-DEPENDENT PHOSPHATASE 1"/>
    <property type="match status" value="1"/>
</dbReference>
<accession>A0A2S6BSB3</accession>